<feature type="domain" description="Amidohydrolase-related" evidence="6">
    <location>
        <begin position="8"/>
        <end position="300"/>
    </location>
</feature>
<evidence type="ECO:0000313" key="8">
    <source>
        <dbReference type="Proteomes" id="UP000186040"/>
    </source>
</evidence>
<dbReference type="Pfam" id="PF04909">
    <property type="entry name" value="Amidohydro_2"/>
    <property type="match status" value="1"/>
</dbReference>
<gene>
    <name evidence="7" type="ORF">BJP25_18160</name>
</gene>
<evidence type="ECO:0000256" key="3">
    <source>
        <dbReference type="ARBA" id="ARBA00023239"/>
    </source>
</evidence>
<keyword evidence="8" id="KW-1185">Reference proteome</keyword>
<dbReference type="EC" id="4.1.1.52" evidence="5"/>
<dbReference type="InterPro" id="IPR032465">
    <property type="entry name" value="ACMSD"/>
</dbReference>
<comment type="caution">
    <text evidence="7">The sequence shown here is derived from an EMBL/GenBank/DDBJ whole genome shotgun (WGS) entry which is preliminary data.</text>
</comment>
<dbReference type="GO" id="GO:0005829">
    <property type="term" value="C:cytosol"/>
    <property type="evidence" value="ECO:0007669"/>
    <property type="project" value="TreeGrafter"/>
</dbReference>
<dbReference type="AlphaFoldDB" id="A0A1Q9LLK6"/>
<dbReference type="PANTHER" id="PTHR21240:SF29">
    <property type="entry name" value="AMIDOHYDROLASE-RELATED DOMAIN-CONTAINING PROTEIN"/>
    <property type="match status" value="1"/>
</dbReference>
<dbReference type="GO" id="GO:0047596">
    <property type="term" value="F:6-methylsalicylate decarboxylase activity"/>
    <property type="evidence" value="ECO:0007669"/>
    <property type="project" value="UniProtKB-EC"/>
</dbReference>
<keyword evidence="3" id="KW-0456">Lyase</keyword>
<evidence type="ECO:0000259" key="6">
    <source>
        <dbReference type="Pfam" id="PF04909"/>
    </source>
</evidence>
<dbReference type="GO" id="GO:0019748">
    <property type="term" value="P:secondary metabolic process"/>
    <property type="evidence" value="ECO:0007669"/>
    <property type="project" value="TreeGrafter"/>
</dbReference>
<evidence type="ECO:0000256" key="4">
    <source>
        <dbReference type="ARBA" id="ARBA00036832"/>
    </source>
</evidence>
<dbReference type="SUPFAM" id="SSF51556">
    <property type="entry name" value="Metallo-dependent hydrolases"/>
    <property type="match status" value="1"/>
</dbReference>
<name>A0A1Q9LLK6_9PSEU</name>
<dbReference type="GO" id="GO:0046872">
    <property type="term" value="F:metal ion binding"/>
    <property type="evidence" value="ECO:0007669"/>
    <property type="project" value="UniProtKB-KW"/>
</dbReference>
<keyword evidence="2" id="KW-0862">Zinc</keyword>
<protein>
    <recommendedName>
        <fullName evidence="5">6-methylsalicylate decarboxylase</fullName>
        <ecNumber evidence="5">4.1.1.52</ecNumber>
    </recommendedName>
</protein>
<dbReference type="InterPro" id="IPR032466">
    <property type="entry name" value="Metal_Hydrolase"/>
</dbReference>
<dbReference type="RefSeq" id="WP_075975166.1">
    <property type="nucleotide sequence ID" value="NZ_MKQR01000013.1"/>
</dbReference>
<dbReference type="Gene3D" id="3.20.20.140">
    <property type="entry name" value="Metal-dependent hydrolases"/>
    <property type="match status" value="1"/>
</dbReference>
<organism evidence="7 8">
    <name type="scientific">Actinokineospora bangkokensis</name>
    <dbReference type="NCBI Taxonomy" id="1193682"/>
    <lineage>
        <taxon>Bacteria</taxon>
        <taxon>Bacillati</taxon>
        <taxon>Actinomycetota</taxon>
        <taxon>Actinomycetes</taxon>
        <taxon>Pseudonocardiales</taxon>
        <taxon>Pseudonocardiaceae</taxon>
        <taxon>Actinokineospora</taxon>
    </lineage>
</organism>
<evidence type="ECO:0000313" key="7">
    <source>
        <dbReference type="EMBL" id="OLR92901.1"/>
    </source>
</evidence>
<dbReference type="InterPro" id="IPR006680">
    <property type="entry name" value="Amidohydro-rel"/>
</dbReference>
<evidence type="ECO:0000256" key="5">
    <source>
        <dbReference type="ARBA" id="ARBA00038889"/>
    </source>
</evidence>
<dbReference type="PANTHER" id="PTHR21240">
    <property type="entry name" value="2-AMINO-3-CARBOXYLMUCONATE-6-SEMIALDEHYDE DECARBOXYLASE"/>
    <property type="match status" value="1"/>
</dbReference>
<dbReference type="GO" id="GO:0016787">
    <property type="term" value="F:hydrolase activity"/>
    <property type="evidence" value="ECO:0007669"/>
    <property type="project" value="UniProtKB-KW"/>
</dbReference>
<evidence type="ECO:0000256" key="2">
    <source>
        <dbReference type="ARBA" id="ARBA00022833"/>
    </source>
</evidence>
<dbReference type="STRING" id="1193682.BJP25_18160"/>
<reference evidence="7 8" key="1">
    <citation type="submission" date="2016-10" db="EMBL/GenBank/DDBJ databases">
        <title>The Draft Genome Sequence of Actinokineospora bangkokensis 44EHWT reveals the biosynthetic pathway of antifungal compounds Thailandins with unusual extender unit butylmalonyl-CoA.</title>
        <authorList>
            <person name="Greule A."/>
            <person name="Intra B."/>
            <person name="Flemming S."/>
            <person name="Rommel M.G."/>
            <person name="Panbangred W."/>
            <person name="Bechthold A."/>
        </authorList>
    </citation>
    <scope>NUCLEOTIDE SEQUENCE [LARGE SCALE GENOMIC DNA]</scope>
    <source>
        <strain evidence="7 8">44EHW</strain>
    </source>
</reference>
<keyword evidence="1" id="KW-0479">Metal-binding</keyword>
<keyword evidence="7" id="KW-0378">Hydrolase</keyword>
<comment type="catalytic activity">
    <reaction evidence="4">
        <text>6-methylsalicylate + H(+) = 3-methylphenol + CO2</text>
        <dbReference type="Rhea" id="RHEA:23112"/>
        <dbReference type="ChEBI" id="CHEBI:15378"/>
        <dbReference type="ChEBI" id="CHEBI:16526"/>
        <dbReference type="ChEBI" id="CHEBI:17231"/>
        <dbReference type="ChEBI" id="CHEBI:36658"/>
        <dbReference type="EC" id="4.1.1.52"/>
    </reaction>
    <physiologicalReaction direction="left-to-right" evidence="4">
        <dbReference type="Rhea" id="RHEA:23113"/>
    </physiologicalReaction>
</comment>
<sequence length="313" mass="33044">MTPLNGAIDVHAHYLTPRLRAAMEAAGHSRPDGMPAIPEWTPQLALSTMDGTGVATALLSVSSPGVHFGDDAQARELARAVNDEGAEVVAAHPGRFGLLASLPLPDLDGALTELARACDALGADGITLHTHHAGKRLDHPDHEPLLAELDRRGTAVFLHPTSPPCWEAVSGGLPRPVVEFPFETTRAVTGLVLSGTLQRYPGIRFIVPHAGATLPALADRIAAMSLIAGGPPVDVLGALRGLHYDVAGFPLPRLLPALLTLTENLLYGSDFPFTPDPVVRGLAQLLADTDALTPRQRSAMQRERALGLFPRLG</sequence>
<evidence type="ECO:0000256" key="1">
    <source>
        <dbReference type="ARBA" id="ARBA00022723"/>
    </source>
</evidence>
<proteinExistence type="predicted"/>
<dbReference type="EMBL" id="MKQR01000013">
    <property type="protein sequence ID" value="OLR92901.1"/>
    <property type="molecule type" value="Genomic_DNA"/>
</dbReference>
<dbReference type="Proteomes" id="UP000186040">
    <property type="component" value="Unassembled WGS sequence"/>
</dbReference>
<accession>A0A1Q9LLK6</accession>